<dbReference type="Proteomes" id="UP000721844">
    <property type="component" value="Unassembled WGS sequence"/>
</dbReference>
<dbReference type="SUPFAM" id="SSF55073">
    <property type="entry name" value="Nucleotide cyclase"/>
    <property type="match status" value="2"/>
</dbReference>
<accession>A0A963Z8H1</accession>
<dbReference type="PROSITE" id="PS50125">
    <property type="entry name" value="GUANYLATE_CYCLASE_2"/>
    <property type="match status" value="2"/>
</dbReference>
<dbReference type="GO" id="GO:0009190">
    <property type="term" value="P:cyclic nucleotide biosynthetic process"/>
    <property type="evidence" value="ECO:0007669"/>
    <property type="project" value="InterPro"/>
</dbReference>
<protein>
    <recommendedName>
        <fullName evidence="1">Guanylate cyclase domain-containing protein</fullName>
    </recommendedName>
</protein>
<evidence type="ECO:0000313" key="2">
    <source>
        <dbReference type="EMBL" id="MCB8884015.1"/>
    </source>
</evidence>
<dbReference type="InterPro" id="IPR001054">
    <property type="entry name" value="A/G_cyclase"/>
</dbReference>
<organism evidence="2 3">
    <name type="scientific">Acidisoma cellulosilyticum</name>
    <dbReference type="NCBI Taxonomy" id="2802395"/>
    <lineage>
        <taxon>Bacteria</taxon>
        <taxon>Pseudomonadati</taxon>
        <taxon>Pseudomonadota</taxon>
        <taxon>Alphaproteobacteria</taxon>
        <taxon>Acetobacterales</taxon>
        <taxon>Acidocellaceae</taxon>
        <taxon>Acidisoma</taxon>
    </lineage>
</organism>
<name>A0A963Z8H1_9PROT</name>
<sequence>MEISMPKNWNYDRAAKHIDRKIEEVETVSIVDYHRDMSLENIPGNKAYRVDAVHLYADILNLDDMLHVTAEEGVTCHKRTLRFLNLHYRAVHRILSRCEARRVDFHNQRLHALVARPSNTENNAETKRIRRAVAIAQLIIDVLEETGDSDEFIPSAKVRVGIDAGEALAVNNGRRGGREPLFLGAPANHAAKMSGGGSRVGIYLTNNARTVIGLATVDKPAATALTTAEIKECQDEARLGVSKDTIVKEWREDLEKNPIGTFIFSRHTPPLRTLDITALTPSNSKRQEAASVYADIDGFTAYVAKHIDDAAEDVVRVFHVIRAELDRVLTCDFDGRRIRFIGDCLHGLLCDGTAHSTDDPESVSTATLCAGALRSSFELALEKLQDQGIDVDGLGLAIGFEFGPMTVTRLGMQGDRVRCSVSRGVLASETEQSRCGGDETAIGASAYDAGTQAVRDLFGTKRKVNALDYNEAVEALSQKGDKTAALAKREAFALVAPAIASASDRIVRPYTESK</sequence>
<evidence type="ECO:0000313" key="3">
    <source>
        <dbReference type="Proteomes" id="UP000721844"/>
    </source>
</evidence>
<dbReference type="Gene3D" id="3.30.70.1230">
    <property type="entry name" value="Nucleotide cyclase"/>
    <property type="match status" value="2"/>
</dbReference>
<keyword evidence="3" id="KW-1185">Reference proteome</keyword>
<dbReference type="InterPro" id="IPR029787">
    <property type="entry name" value="Nucleotide_cyclase"/>
</dbReference>
<gene>
    <name evidence="2" type="ORF">ACELLULO517_27515</name>
</gene>
<dbReference type="GO" id="GO:0004016">
    <property type="term" value="F:adenylate cyclase activity"/>
    <property type="evidence" value="ECO:0007669"/>
    <property type="project" value="UniProtKB-ARBA"/>
</dbReference>
<dbReference type="RefSeq" id="WP_227310757.1">
    <property type="nucleotide sequence ID" value="NZ_JAESVA010000021.1"/>
</dbReference>
<dbReference type="GO" id="GO:0035556">
    <property type="term" value="P:intracellular signal transduction"/>
    <property type="evidence" value="ECO:0007669"/>
    <property type="project" value="InterPro"/>
</dbReference>
<comment type="caution">
    <text evidence="2">The sequence shown here is derived from an EMBL/GenBank/DDBJ whole genome shotgun (WGS) entry which is preliminary data.</text>
</comment>
<proteinExistence type="predicted"/>
<dbReference type="EMBL" id="JAESVA010000021">
    <property type="protein sequence ID" value="MCB8884015.1"/>
    <property type="molecule type" value="Genomic_DNA"/>
</dbReference>
<dbReference type="AlphaFoldDB" id="A0A963Z8H1"/>
<feature type="domain" description="Guanylate cyclase" evidence="1">
    <location>
        <begin position="290"/>
        <end position="431"/>
    </location>
</feature>
<evidence type="ECO:0000259" key="1">
    <source>
        <dbReference type="PROSITE" id="PS50125"/>
    </source>
</evidence>
<feature type="domain" description="Guanylate cyclase" evidence="1">
    <location>
        <begin position="53"/>
        <end position="194"/>
    </location>
</feature>
<reference evidence="2 3" key="1">
    <citation type="journal article" date="2021" name="Microorganisms">
        <title>Acidisoma silvae sp. nov. and Acidisomacellulosilytica sp. nov., Two Acidophilic Bacteria Isolated from Decaying Wood, Hydrolyzing Cellulose and Producing Poly-3-hydroxybutyrate.</title>
        <authorList>
            <person name="Mieszkin S."/>
            <person name="Pouder E."/>
            <person name="Uroz S."/>
            <person name="Simon-Colin C."/>
            <person name="Alain K."/>
        </authorList>
    </citation>
    <scope>NUCLEOTIDE SEQUENCE [LARGE SCALE GENOMIC DNA]</scope>
    <source>
        <strain evidence="2 3">HW T5.17</strain>
    </source>
</reference>